<accession>A0A9W6S5F7</accession>
<evidence type="ECO:0000256" key="2">
    <source>
        <dbReference type="SAM" id="Phobius"/>
    </source>
</evidence>
<protein>
    <recommendedName>
        <fullName evidence="5">PrgI family protein</fullName>
    </recommendedName>
</protein>
<organism evidence="3 4">
    <name type="scientific">Actinoallomurus iriomotensis</name>
    <dbReference type="NCBI Taxonomy" id="478107"/>
    <lineage>
        <taxon>Bacteria</taxon>
        <taxon>Bacillati</taxon>
        <taxon>Actinomycetota</taxon>
        <taxon>Actinomycetes</taxon>
        <taxon>Streptosporangiales</taxon>
        <taxon>Thermomonosporaceae</taxon>
        <taxon>Actinoallomurus</taxon>
    </lineage>
</organism>
<keyword evidence="2" id="KW-0812">Transmembrane</keyword>
<dbReference type="AlphaFoldDB" id="A0A9W6S5F7"/>
<keyword evidence="2" id="KW-1133">Transmembrane helix</keyword>
<name>A0A9W6S5F7_9ACTN</name>
<evidence type="ECO:0008006" key="5">
    <source>
        <dbReference type="Google" id="ProtNLM"/>
    </source>
</evidence>
<dbReference type="Proteomes" id="UP001165074">
    <property type="component" value="Unassembled WGS sequence"/>
</dbReference>
<feature type="transmembrane region" description="Helical" evidence="2">
    <location>
        <begin position="50"/>
        <end position="70"/>
    </location>
</feature>
<dbReference type="InterPro" id="IPR024414">
    <property type="entry name" value="Uncharacterised_PrgI"/>
</dbReference>
<dbReference type="EMBL" id="BSTK01000005">
    <property type="protein sequence ID" value="GLY86067.1"/>
    <property type="molecule type" value="Genomic_DNA"/>
</dbReference>
<dbReference type="RefSeq" id="WP_285573572.1">
    <property type="nucleotide sequence ID" value="NZ_BSTK01000005.1"/>
</dbReference>
<evidence type="ECO:0000313" key="3">
    <source>
        <dbReference type="EMBL" id="GLY86067.1"/>
    </source>
</evidence>
<evidence type="ECO:0000256" key="1">
    <source>
        <dbReference type="SAM" id="MobiDB-lite"/>
    </source>
</evidence>
<feature type="transmembrane region" description="Helical" evidence="2">
    <location>
        <begin position="27"/>
        <end position="44"/>
    </location>
</feature>
<evidence type="ECO:0000313" key="4">
    <source>
        <dbReference type="Proteomes" id="UP001165074"/>
    </source>
</evidence>
<gene>
    <name evidence="3" type="ORF">Airi02_039960</name>
</gene>
<feature type="region of interest" description="Disordered" evidence="1">
    <location>
        <begin position="298"/>
        <end position="325"/>
    </location>
</feature>
<proteinExistence type="predicted"/>
<dbReference type="Pfam" id="PF12666">
    <property type="entry name" value="PrgI"/>
    <property type="match status" value="1"/>
</dbReference>
<reference evidence="3" key="1">
    <citation type="submission" date="2023-03" db="EMBL/GenBank/DDBJ databases">
        <title>Actinoallomurus iriomotensis NBRC 103684.</title>
        <authorList>
            <person name="Ichikawa N."/>
            <person name="Sato H."/>
            <person name="Tonouchi N."/>
        </authorList>
    </citation>
    <scope>NUCLEOTIDE SEQUENCE</scope>
    <source>
        <strain evidence="3">NBRC 103684</strain>
    </source>
</reference>
<sequence length="325" mass="33839">MSPYTVTIPANLDHEDRLVGNLTARQLAIFTPTALLVWALYLATSALIPFPVFAALAIPLIGVAAALALAERDGITVDRLALHALAHARRPRRLVLAPNPIPALPAWAAAAEQEAPLPAPLRLPARAIRGDGAINLGAEGVAVIVACTTVSFALRTPNEQAALVGAFGGWLNALTGPVQILVHAQPINLAPAITLLQERAAGLPHPALEDAALDHAGFLGELAATRELLGRQVLIVLREPSTAHGTSVEARRFRDAEAAALRVLQRAEQTTRALAAAGITAYLLDGAQAAAVLAAAADPTAPPMDPGQAMPDEPITYGNQAEARR</sequence>
<comment type="caution">
    <text evidence="3">The sequence shown here is derived from an EMBL/GenBank/DDBJ whole genome shotgun (WGS) entry which is preliminary data.</text>
</comment>
<keyword evidence="4" id="KW-1185">Reference proteome</keyword>
<keyword evidence="2" id="KW-0472">Membrane</keyword>